<dbReference type="EMBL" id="JBBPBM010000154">
    <property type="protein sequence ID" value="KAK8503123.1"/>
    <property type="molecule type" value="Genomic_DNA"/>
</dbReference>
<comment type="similarity">
    <text evidence="2">Belongs to the OST5 family.</text>
</comment>
<dbReference type="InterPro" id="IPR006767">
    <property type="entry name" value="Cwf19-like_C_dom-2"/>
</dbReference>
<dbReference type="InterPro" id="IPR006768">
    <property type="entry name" value="Cwf19-like_C_dom-1"/>
</dbReference>
<dbReference type="CDD" id="cd07380">
    <property type="entry name" value="MPP_CWF19_N"/>
    <property type="match status" value="1"/>
</dbReference>
<keyword evidence="6" id="KW-0479">Metal-binding</keyword>
<feature type="region of interest" description="Disordered" evidence="7">
    <location>
        <begin position="369"/>
        <end position="389"/>
    </location>
</feature>
<feature type="domain" description="C3H1-type" evidence="9">
    <location>
        <begin position="343"/>
        <end position="371"/>
    </location>
</feature>
<feature type="transmembrane region" description="Helical" evidence="8">
    <location>
        <begin position="698"/>
        <end position="717"/>
    </location>
</feature>
<feature type="zinc finger region" description="C3H1-type" evidence="6">
    <location>
        <begin position="343"/>
        <end position="371"/>
    </location>
</feature>
<evidence type="ECO:0000256" key="2">
    <source>
        <dbReference type="ARBA" id="ARBA00009825"/>
    </source>
</evidence>
<feature type="domain" description="C3H1-type" evidence="9">
    <location>
        <begin position="310"/>
        <end position="339"/>
    </location>
</feature>
<evidence type="ECO:0000256" key="7">
    <source>
        <dbReference type="SAM" id="MobiDB-lite"/>
    </source>
</evidence>
<reference evidence="10 11" key="1">
    <citation type="journal article" date="2024" name="G3 (Bethesda)">
        <title>Genome assembly of Hibiscus sabdariffa L. provides insights into metabolisms of medicinal natural products.</title>
        <authorList>
            <person name="Kim T."/>
        </authorList>
    </citation>
    <scope>NUCLEOTIDE SEQUENCE [LARGE SCALE GENOMIC DNA]</scope>
    <source>
        <strain evidence="10">TK-2024</strain>
        <tissue evidence="10">Old leaves</tissue>
    </source>
</reference>
<dbReference type="Gene3D" id="3.30.428.10">
    <property type="entry name" value="HIT-like"/>
    <property type="match status" value="1"/>
</dbReference>
<dbReference type="PANTHER" id="PTHR12072">
    <property type="entry name" value="CWF19, CELL CYCLE CONTROL PROTEIN"/>
    <property type="match status" value="1"/>
</dbReference>
<evidence type="ECO:0000259" key="9">
    <source>
        <dbReference type="PROSITE" id="PS50103"/>
    </source>
</evidence>
<protein>
    <recommendedName>
        <fullName evidence="9">C3H1-type domain-containing protein</fullName>
    </recommendedName>
</protein>
<dbReference type="PROSITE" id="PS50103">
    <property type="entry name" value="ZF_C3H1"/>
    <property type="match status" value="2"/>
</dbReference>
<accession>A0ABR2B8P7</accession>
<evidence type="ECO:0000256" key="1">
    <source>
        <dbReference type="ARBA" id="ARBA00004141"/>
    </source>
</evidence>
<dbReference type="Pfam" id="PF05251">
    <property type="entry name" value="Ost5"/>
    <property type="match status" value="1"/>
</dbReference>
<dbReference type="Gene3D" id="4.10.1000.10">
    <property type="entry name" value="Zinc finger, CCCH-type"/>
    <property type="match status" value="1"/>
</dbReference>
<proteinExistence type="inferred from homology"/>
<evidence type="ECO:0000256" key="6">
    <source>
        <dbReference type="PROSITE-ProRule" id="PRU00723"/>
    </source>
</evidence>
<dbReference type="Pfam" id="PF04677">
    <property type="entry name" value="CwfJ_C_1"/>
    <property type="match status" value="1"/>
</dbReference>
<dbReference type="SUPFAM" id="SSF54197">
    <property type="entry name" value="HIT-like"/>
    <property type="match status" value="1"/>
</dbReference>
<dbReference type="InterPro" id="IPR036265">
    <property type="entry name" value="HIT-like_sf"/>
</dbReference>
<sequence>MAPPRVLLCGDVLGRLNQLVKRVNSVNKSAGPFNALFCVGQFFPDEPDRLDELMDYVEGRAQIPLPIYFIGDYGVGAPKVLSAVSRNSANQGFKMDGFKVCDNLYWLKGSGKFTLHGLYVAYLSGRQSSNGQQFGTYSQDDIDTLRAFAEEPGIVDFFLSNEWPSGVTNRATPSDIPAGISDSSGNDSTVTQLVTEIKPRYHIAGTKGVFYAREPYSNVDALHVTRFLGLASVGNKEKQKFLHALSPTPSSAMSAAEVSAKPPNTTLSPYTLVDQVDHPKEATKRTGDNELDSQYWRYDVSNKRQKHGNGGANRVCFKFISSGTCPRGEESCSFLHDADAREQFLRGVCLDFIIKGKCEKGPDCNFKHSLQDDGENNSRKRPGSSNSNVNRSKECWFCLSSPSVESHLVTSIGENFYCALAKGPLVPDHVLIIPVEHLPNTLSLPEDCELELGKLQNSLKVYYKNQGKEAVFFEWISKRGTHANLQAVPVPSSKAAVLKDIFTLAAEKLGFEFVTKKFNNNSEGRKWLRTQFDKNVSCFYVGLPDGSILLHLVEENEKFPAQFGREVVAGLLNVADRADWKNCTISKEEETKLAENFKKRFQVILRSRAESTTIAHVWEFSRFIHSLRSDLPISQGKKQRSMASAKAIASPVPDAWYPTLAVLMLAVGLVLTASFFIYEATSSKRNRSLAKELTTGGVASVFLGFGSLFLLLSAGVYV</sequence>
<name>A0ABR2B8P7_9ROSI</name>
<keyword evidence="4 8" id="KW-1133">Transmembrane helix</keyword>
<evidence type="ECO:0000256" key="8">
    <source>
        <dbReference type="SAM" id="Phobius"/>
    </source>
</evidence>
<evidence type="ECO:0000313" key="10">
    <source>
        <dbReference type="EMBL" id="KAK8503123.1"/>
    </source>
</evidence>
<dbReference type="SMART" id="SM00356">
    <property type="entry name" value="ZnF_C3H1"/>
    <property type="match status" value="2"/>
</dbReference>
<evidence type="ECO:0000256" key="3">
    <source>
        <dbReference type="ARBA" id="ARBA00022692"/>
    </source>
</evidence>
<keyword evidence="6" id="KW-0863">Zinc-finger</keyword>
<dbReference type="Pfam" id="PF04676">
    <property type="entry name" value="CwfJ_C_2"/>
    <property type="match status" value="1"/>
</dbReference>
<feature type="transmembrane region" description="Helical" evidence="8">
    <location>
        <begin position="655"/>
        <end position="678"/>
    </location>
</feature>
<evidence type="ECO:0000256" key="5">
    <source>
        <dbReference type="ARBA" id="ARBA00023136"/>
    </source>
</evidence>
<dbReference type="InterPro" id="IPR000571">
    <property type="entry name" value="Znf_CCCH"/>
</dbReference>
<comment type="caution">
    <text evidence="10">The sequence shown here is derived from an EMBL/GenBank/DDBJ whole genome shotgun (WGS) entry which is preliminary data.</text>
</comment>
<keyword evidence="3 8" id="KW-0812">Transmembrane</keyword>
<dbReference type="Proteomes" id="UP001472677">
    <property type="component" value="Unassembled WGS sequence"/>
</dbReference>
<keyword evidence="11" id="KW-1185">Reference proteome</keyword>
<dbReference type="PANTHER" id="PTHR12072:SF4">
    <property type="entry name" value="CWF19-LIKE PROTEIN 1"/>
    <property type="match status" value="1"/>
</dbReference>
<dbReference type="InterPro" id="IPR007915">
    <property type="entry name" value="TMEM258/Ost5"/>
</dbReference>
<gene>
    <name evidence="10" type="ORF">V6N12_067513</name>
</gene>
<keyword evidence="6" id="KW-0862">Zinc</keyword>
<keyword evidence="5 8" id="KW-0472">Membrane</keyword>
<comment type="subcellular location">
    <subcellularLocation>
        <location evidence="1">Membrane</location>
        <topology evidence="1">Multi-pass membrane protein</topology>
    </subcellularLocation>
</comment>
<organism evidence="10 11">
    <name type="scientific">Hibiscus sabdariffa</name>
    <name type="common">roselle</name>
    <dbReference type="NCBI Taxonomy" id="183260"/>
    <lineage>
        <taxon>Eukaryota</taxon>
        <taxon>Viridiplantae</taxon>
        <taxon>Streptophyta</taxon>
        <taxon>Embryophyta</taxon>
        <taxon>Tracheophyta</taxon>
        <taxon>Spermatophyta</taxon>
        <taxon>Magnoliopsida</taxon>
        <taxon>eudicotyledons</taxon>
        <taxon>Gunneridae</taxon>
        <taxon>Pentapetalae</taxon>
        <taxon>rosids</taxon>
        <taxon>malvids</taxon>
        <taxon>Malvales</taxon>
        <taxon>Malvaceae</taxon>
        <taxon>Malvoideae</taxon>
        <taxon>Hibiscus</taxon>
    </lineage>
</organism>
<evidence type="ECO:0000313" key="11">
    <source>
        <dbReference type="Proteomes" id="UP001472677"/>
    </source>
</evidence>
<evidence type="ECO:0000256" key="4">
    <source>
        <dbReference type="ARBA" id="ARBA00022989"/>
    </source>
</evidence>
<feature type="zinc finger region" description="C3H1-type" evidence="6">
    <location>
        <begin position="310"/>
        <end position="339"/>
    </location>
</feature>
<dbReference type="InterPro" id="IPR040194">
    <property type="entry name" value="Cwf19-like"/>
</dbReference>